<keyword evidence="2 7" id="KW-0812">Transmembrane</keyword>
<comment type="similarity">
    <text evidence="5">Belongs to the SAT4 family.</text>
</comment>
<dbReference type="OrthoDB" id="5417887at2759"/>
<evidence type="ECO:0000256" key="5">
    <source>
        <dbReference type="ARBA" id="ARBA00038359"/>
    </source>
</evidence>
<name>A0A6A6RTP3_9PLEO</name>
<evidence type="ECO:0000256" key="3">
    <source>
        <dbReference type="ARBA" id="ARBA00022989"/>
    </source>
</evidence>
<dbReference type="Proteomes" id="UP000799753">
    <property type="component" value="Unassembled WGS sequence"/>
</dbReference>
<proteinExistence type="inferred from homology"/>
<reference evidence="9" key="1">
    <citation type="journal article" date="2020" name="Stud. Mycol.">
        <title>101 Dothideomycetes genomes: a test case for predicting lifestyles and emergence of pathogens.</title>
        <authorList>
            <person name="Haridas S."/>
            <person name="Albert R."/>
            <person name="Binder M."/>
            <person name="Bloem J."/>
            <person name="Labutti K."/>
            <person name="Salamov A."/>
            <person name="Andreopoulos B."/>
            <person name="Baker S."/>
            <person name="Barry K."/>
            <person name="Bills G."/>
            <person name="Bluhm B."/>
            <person name="Cannon C."/>
            <person name="Castanera R."/>
            <person name="Culley D."/>
            <person name="Daum C."/>
            <person name="Ezra D."/>
            <person name="Gonzalez J."/>
            <person name="Henrissat B."/>
            <person name="Kuo A."/>
            <person name="Liang C."/>
            <person name="Lipzen A."/>
            <person name="Lutzoni F."/>
            <person name="Magnuson J."/>
            <person name="Mondo S."/>
            <person name="Nolan M."/>
            <person name="Ohm R."/>
            <person name="Pangilinan J."/>
            <person name="Park H.-J."/>
            <person name="Ramirez L."/>
            <person name="Alfaro M."/>
            <person name="Sun H."/>
            <person name="Tritt A."/>
            <person name="Yoshinaga Y."/>
            <person name="Zwiers L.-H."/>
            <person name="Turgeon B."/>
            <person name="Goodwin S."/>
            <person name="Spatafora J."/>
            <person name="Crous P."/>
            <person name="Grigoriev I."/>
        </authorList>
    </citation>
    <scope>NUCLEOTIDE SEQUENCE</scope>
    <source>
        <strain evidence="9">CBS 473.64</strain>
    </source>
</reference>
<dbReference type="AlphaFoldDB" id="A0A6A6RTP3"/>
<dbReference type="InterPro" id="IPR052337">
    <property type="entry name" value="SAT4-like"/>
</dbReference>
<keyword evidence="3 7" id="KW-1133">Transmembrane helix</keyword>
<evidence type="ECO:0000256" key="7">
    <source>
        <dbReference type="SAM" id="Phobius"/>
    </source>
</evidence>
<evidence type="ECO:0000259" key="8">
    <source>
        <dbReference type="Pfam" id="PF20684"/>
    </source>
</evidence>
<evidence type="ECO:0000256" key="4">
    <source>
        <dbReference type="ARBA" id="ARBA00023136"/>
    </source>
</evidence>
<feature type="transmembrane region" description="Helical" evidence="7">
    <location>
        <begin position="80"/>
        <end position="100"/>
    </location>
</feature>
<feature type="domain" description="Rhodopsin" evidence="8">
    <location>
        <begin position="27"/>
        <end position="264"/>
    </location>
</feature>
<protein>
    <recommendedName>
        <fullName evidence="8">Rhodopsin domain-containing protein</fullName>
    </recommendedName>
</protein>
<keyword evidence="10" id="KW-1185">Reference proteome</keyword>
<accession>A0A6A6RTP3</accession>
<gene>
    <name evidence="9" type="ORF">P280DRAFT_95766</name>
</gene>
<dbReference type="EMBL" id="MU006792">
    <property type="protein sequence ID" value="KAF2637743.1"/>
    <property type="molecule type" value="Genomic_DNA"/>
</dbReference>
<evidence type="ECO:0000256" key="2">
    <source>
        <dbReference type="ARBA" id="ARBA00022692"/>
    </source>
</evidence>
<feature type="region of interest" description="Disordered" evidence="6">
    <location>
        <begin position="275"/>
        <end position="310"/>
    </location>
</feature>
<comment type="subcellular location">
    <subcellularLocation>
        <location evidence="1">Membrane</location>
        <topology evidence="1">Multi-pass membrane protein</topology>
    </subcellularLocation>
</comment>
<feature type="transmembrane region" description="Helical" evidence="7">
    <location>
        <begin position="120"/>
        <end position="143"/>
    </location>
</feature>
<feature type="transmembrane region" description="Helical" evidence="7">
    <location>
        <begin position="201"/>
        <end position="219"/>
    </location>
</feature>
<dbReference type="GO" id="GO:0016020">
    <property type="term" value="C:membrane"/>
    <property type="evidence" value="ECO:0007669"/>
    <property type="project" value="UniProtKB-SubCell"/>
</dbReference>
<dbReference type="PANTHER" id="PTHR33048:SF42">
    <property type="entry name" value="INTEGRAL MEMBRANE PROTEIN"/>
    <property type="match status" value="1"/>
</dbReference>
<dbReference type="InterPro" id="IPR049326">
    <property type="entry name" value="Rhodopsin_dom_fungi"/>
</dbReference>
<dbReference type="PANTHER" id="PTHR33048">
    <property type="entry name" value="PTH11-LIKE INTEGRAL MEMBRANE PROTEIN (AFU_ORTHOLOGUE AFUA_5G11245)"/>
    <property type="match status" value="1"/>
</dbReference>
<evidence type="ECO:0000313" key="10">
    <source>
        <dbReference type="Proteomes" id="UP000799753"/>
    </source>
</evidence>
<sequence length="384" mass="42066">MAVPDNGPLIVGVTWGLCLVSGGFLGLRLYAKLSRRQGLWWDDHILIISWGLLLVETALTQAGQCLGFGKHTADIAPQNLAIIALGMSVGASISCFASTLSKISFGVTLLRLTTSYTRAFVWFCIVTLFFVMLPSALLTWISCRPMAKAWDSTIEGECWDAEAIVAYGIFNAAWCTWIDFALALLPWKLVWGLQLTIKERVGVGIAMSMGLLAGVCAVVKGMYLMQLAEADFYFNGKDVTIWTAVETATAIVGASIPVLRVFFKNTLDSYFSAHTHTDSTKSSTPPPSLPLSSVQSRRSRRSQHSRYRDEEEAIMKDDDDEEVEYSVNEYGRVYATPRNSAGGDVGVMVQSPKDMKHEGILQTKTVSVQYGERYPAAKGIGTAL</sequence>
<feature type="transmembrane region" description="Helical" evidence="7">
    <location>
        <begin position="12"/>
        <end position="31"/>
    </location>
</feature>
<keyword evidence="4 7" id="KW-0472">Membrane</keyword>
<feature type="transmembrane region" description="Helical" evidence="7">
    <location>
        <begin position="164"/>
        <end position="189"/>
    </location>
</feature>
<evidence type="ECO:0000313" key="9">
    <source>
        <dbReference type="EMBL" id="KAF2637743.1"/>
    </source>
</evidence>
<evidence type="ECO:0000256" key="6">
    <source>
        <dbReference type="SAM" id="MobiDB-lite"/>
    </source>
</evidence>
<dbReference type="Pfam" id="PF20684">
    <property type="entry name" value="Fung_rhodopsin"/>
    <property type="match status" value="1"/>
</dbReference>
<organism evidence="9 10">
    <name type="scientific">Massarina eburnea CBS 473.64</name>
    <dbReference type="NCBI Taxonomy" id="1395130"/>
    <lineage>
        <taxon>Eukaryota</taxon>
        <taxon>Fungi</taxon>
        <taxon>Dikarya</taxon>
        <taxon>Ascomycota</taxon>
        <taxon>Pezizomycotina</taxon>
        <taxon>Dothideomycetes</taxon>
        <taxon>Pleosporomycetidae</taxon>
        <taxon>Pleosporales</taxon>
        <taxon>Massarineae</taxon>
        <taxon>Massarinaceae</taxon>
        <taxon>Massarina</taxon>
    </lineage>
</organism>
<evidence type="ECO:0000256" key="1">
    <source>
        <dbReference type="ARBA" id="ARBA00004141"/>
    </source>
</evidence>